<keyword evidence="2" id="KW-0687">Ribonucleoprotein</keyword>
<organism evidence="2 3">
    <name type="scientific">Brevundimonas subvibrioides</name>
    <dbReference type="NCBI Taxonomy" id="74313"/>
    <lineage>
        <taxon>Bacteria</taxon>
        <taxon>Pseudomonadati</taxon>
        <taxon>Pseudomonadota</taxon>
        <taxon>Alphaproteobacteria</taxon>
        <taxon>Caulobacterales</taxon>
        <taxon>Caulobacteraceae</taxon>
        <taxon>Brevundimonas</taxon>
    </lineage>
</organism>
<feature type="non-terminal residue" evidence="2">
    <location>
        <position position="39"/>
    </location>
</feature>
<dbReference type="InterPro" id="IPR022803">
    <property type="entry name" value="Ribosomal_uL5_dom_sf"/>
</dbReference>
<proteinExistence type="predicted"/>
<name>A0A258FBE3_9CAUL</name>
<dbReference type="EMBL" id="NCEB01000073">
    <property type="protein sequence ID" value="OYX29324.1"/>
    <property type="molecule type" value="Genomic_DNA"/>
</dbReference>
<evidence type="ECO:0000313" key="2">
    <source>
        <dbReference type="EMBL" id="OYX29324.1"/>
    </source>
</evidence>
<comment type="caution">
    <text evidence="2">The sequence shown here is derived from an EMBL/GenBank/DDBJ whole genome shotgun (WGS) entry which is preliminary data.</text>
</comment>
<accession>A0A258FBE3</accession>
<dbReference type="GO" id="GO:0005840">
    <property type="term" value="C:ribosome"/>
    <property type="evidence" value="ECO:0007669"/>
    <property type="project" value="UniProtKB-KW"/>
</dbReference>
<sequence length="39" mass="4625">MATEKYTPRLKDEYNSRIKGVMTEKFGYTNPMQTPKLEK</sequence>
<gene>
    <name evidence="2" type="ORF">B7Z01_15720</name>
</gene>
<dbReference type="SUPFAM" id="SSF55282">
    <property type="entry name" value="RL5-like"/>
    <property type="match status" value="1"/>
</dbReference>
<protein>
    <recommendedName>
        <fullName evidence="1">50S ribosomal protein L5</fullName>
    </recommendedName>
</protein>
<dbReference type="Proteomes" id="UP000215595">
    <property type="component" value="Unassembled WGS sequence"/>
</dbReference>
<dbReference type="AlphaFoldDB" id="A0A258FBE3"/>
<evidence type="ECO:0000256" key="1">
    <source>
        <dbReference type="ARBA" id="ARBA00035461"/>
    </source>
</evidence>
<reference evidence="2 3" key="1">
    <citation type="submission" date="2017-03" db="EMBL/GenBank/DDBJ databases">
        <title>Lifting the veil on microbial sulfur biogeochemistry in mining wastewaters.</title>
        <authorList>
            <person name="Kantor R.S."/>
            <person name="Colenbrander Nelson T."/>
            <person name="Marshall S."/>
            <person name="Bennett D."/>
            <person name="Apte S."/>
            <person name="Camacho D."/>
            <person name="Thomas B.C."/>
            <person name="Warren L.A."/>
            <person name="Banfield J.F."/>
        </authorList>
    </citation>
    <scope>NUCLEOTIDE SEQUENCE [LARGE SCALE GENOMIC DNA]</scope>
    <source>
        <strain evidence="2">32-69-9</strain>
    </source>
</reference>
<evidence type="ECO:0000313" key="3">
    <source>
        <dbReference type="Proteomes" id="UP000215595"/>
    </source>
</evidence>
<dbReference type="Gene3D" id="3.30.1440.10">
    <property type="match status" value="1"/>
</dbReference>
<keyword evidence="2" id="KW-0689">Ribosomal protein</keyword>